<comment type="caution">
    <text evidence="3">The sequence shown here is derived from an EMBL/GenBank/DDBJ whole genome shotgun (WGS) entry which is preliminary data.</text>
</comment>
<dbReference type="SMART" id="SM00530">
    <property type="entry name" value="HTH_XRE"/>
    <property type="match status" value="1"/>
</dbReference>
<dbReference type="Pfam" id="PF13560">
    <property type="entry name" value="HTH_31"/>
    <property type="match status" value="1"/>
</dbReference>
<organism evidence="3 4">
    <name type="scientific">Streptomyces muensis</name>
    <dbReference type="NCBI Taxonomy" id="1077944"/>
    <lineage>
        <taxon>Bacteria</taxon>
        <taxon>Bacillati</taxon>
        <taxon>Actinomycetota</taxon>
        <taxon>Actinomycetes</taxon>
        <taxon>Kitasatosporales</taxon>
        <taxon>Streptomycetaceae</taxon>
        <taxon>Streptomyces</taxon>
    </lineage>
</organism>
<dbReference type="Proteomes" id="UP001139384">
    <property type="component" value="Unassembled WGS sequence"/>
</dbReference>
<dbReference type="Gene3D" id="3.40.50.300">
    <property type="entry name" value="P-loop containing nucleotide triphosphate hydrolases"/>
    <property type="match status" value="1"/>
</dbReference>
<dbReference type="CDD" id="cd00093">
    <property type="entry name" value="HTH_XRE"/>
    <property type="match status" value="1"/>
</dbReference>
<gene>
    <name evidence="3" type="ORF">L0P92_18070</name>
</gene>
<keyword evidence="1" id="KW-0812">Transmembrane</keyword>
<protein>
    <recommendedName>
        <fullName evidence="2">HTH cro/C1-type domain-containing protein</fullName>
    </recommendedName>
</protein>
<feature type="domain" description="HTH cro/C1-type" evidence="2">
    <location>
        <begin position="21"/>
        <end position="77"/>
    </location>
</feature>
<evidence type="ECO:0000256" key="1">
    <source>
        <dbReference type="SAM" id="Phobius"/>
    </source>
</evidence>
<accession>A0A9X1TTH5</accession>
<feature type="transmembrane region" description="Helical" evidence="1">
    <location>
        <begin position="518"/>
        <end position="538"/>
    </location>
</feature>
<name>A0A9X1TTH5_STRM4</name>
<keyword evidence="1" id="KW-1133">Transmembrane helix</keyword>
<dbReference type="AlphaFoldDB" id="A0A9X1TTH5"/>
<proteinExistence type="predicted"/>
<dbReference type="InterPro" id="IPR001387">
    <property type="entry name" value="Cro/C1-type_HTH"/>
</dbReference>
<reference evidence="3" key="1">
    <citation type="submission" date="2022-01" db="EMBL/GenBank/DDBJ databases">
        <title>Draft Genome Sequences of Seven Type Strains of the Genus Streptomyces.</title>
        <authorList>
            <person name="Aziz S."/>
            <person name="Coretto E."/>
            <person name="Chronakova A."/>
            <person name="Sproer C."/>
            <person name="Huber K."/>
            <person name="Nouioui I."/>
            <person name="Gross H."/>
        </authorList>
    </citation>
    <scope>NUCLEOTIDE SEQUENCE</scope>
    <source>
        <strain evidence="3">DSM 103493</strain>
    </source>
</reference>
<evidence type="ECO:0000259" key="2">
    <source>
        <dbReference type="SMART" id="SM00530"/>
    </source>
</evidence>
<dbReference type="Pfam" id="PF20703">
    <property type="entry name" value="nSTAND1"/>
    <property type="match status" value="1"/>
</dbReference>
<keyword evidence="4" id="KW-1185">Reference proteome</keyword>
<keyword evidence="1" id="KW-0472">Membrane</keyword>
<sequence length="543" mass="59930">MGRSEKPLDPTAGPVQRFAHALRELRREAGNPTYREMARRTGYSAPTLSGAAAGERPPSLPVTLAYVAACGGRPEDWERRWRELTRETAALAAGPDEDEPAPYRGLARFGTEDGHLFFGREQLVADLLEMTRKHDFVTLVGPSGSGKSSLLRAGLVPALRLLGEDDGRPAAIRICTPGSTPRTTHGALLTPAESDAPTVLVVDQFEEVFTLCRDPSERAEFVRDLLPARPGGAGHRLRVVVAIRADFYGHCADHPRLVEALNAATLLVGPMSPEQVREAIVKPAAAARLVVERALTARIVSDVAQEPGALPLMSHTLLELWRRRRARTLTLDAYRSIGGVQGAVAHTAEELFRGLSEAQVELARSMLLRLITPGDGAPDTRRPADRAELVRSEEAEALLEALVGARLVTVDGTTVDLTHEALITAWPRLRDWVESDRERLRVQRRLTEAAREWEQLDRDPGALYRGTRLMAARAAFVSADGLAGDLTPLEREFLTESIRSGRFQPVVVTLRRFVRSRWWLVLRVALLSSVVIWTVWFLNRDHP</sequence>
<evidence type="ECO:0000313" key="3">
    <source>
        <dbReference type="EMBL" id="MCF1595468.1"/>
    </source>
</evidence>
<dbReference type="InterPro" id="IPR027417">
    <property type="entry name" value="P-loop_NTPase"/>
</dbReference>
<dbReference type="GO" id="GO:0003677">
    <property type="term" value="F:DNA binding"/>
    <property type="evidence" value="ECO:0007669"/>
    <property type="project" value="InterPro"/>
</dbReference>
<dbReference type="InterPro" id="IPR049052">
    <property type="entry name" value="nSTAND1"/>
</dbReference>
<dbReference type="RefSeq" id="WP_234763770.1">
    <property type="nucleotide sequence ID" value="NZ_JAKEIP010000066.1"/>
</dbReference>
<dbReference type="SUPFAM" id="SSF52540">
    <property type="entry name" value="P-loop containing nucleoside triphosphate hydrolases"/>
    <property type="match status" value="1"/>
</dbReference>
<evidence type="ECO:0000313" key="4">
    <source>
        <dbReference type="Proteomes" id="UP001139384"/>
    </source>
</evidence>
<dbReference type="SUPFAM" id="SSF47413">
    <property type="entry name" value="lambda repressor-like DNA-binding domains"/>
    <property type="match status" value="1"/>
</dbReference>
<dbReference type="InterPro" id="IPR010982">
    <property type="entry name" value="Lambda_DNA-bd_dom_sf"/>
</dbReference>
<dbReference type="Gene3D" id="1.10.260.40">
    <property type="entry name" value="lambda repressor-like DNA-binding domains"/>
    <property type="match status" value="1"/>
</dbReference>
<dbReference type="EMBL" id="JAKEIP010000066">
    <property type="protein sequence ID" value="MCF1595468.1"/>
    <property type="molecule type" value="Genomic_DNA"/>
</dbReference>